<accession>A0AAU7LU65</accession>
<dbReference type="Pfam" id="PF05199">
    <property type="entry name" value="GMC_oxred_C"/>
    <property type="match status" value="1"/>
</dbReference>
<sequence>MSEHSFDYIIIGAGTAGCLLANRLSADASKRVLLIEAGRKDDYHWVHIPVGYLYCIGNPRTDWLFTTEPDAGLNGRSLRYPRGKTLGGCSSINGMIYMRGQARDYDQWARLTGDSAWTWDNALPHFKLHEDHYKGADALHGARGVAPELMQDKTNPYQKILRHRNAGGEWRVEKQRLRWDILDAFAEAAQQAGIPQTPDFNRGNNEGVGYFEVNQKNGWRWNTAKAFLRPTCLGRPNFELWTNAQVSRLVIQPQPDGSQRCTGVEVWTGQERVTALATRDSEHMGEVLLCAGSIGSPHLLQLSGIGPAGLLRQHGIAVVQDLPGVGANLQDHLQIRSVYKIQHAPGQKRWGLSLNTMADSLWGKARIGLEYALRRTGPMSMAPSQLGAFTRSSPDQPYPNIEYHVQPLSLDAFGEPLHRFNAFTASVCNLNPTSRGSVRLKTGRFEDAPAIAPNYLSTPEDRQVAADSLRITRKIVSQGALAKYQPEEFKPGVQFQTDEDLARLAGDIATTIFHPVGTTKMGRADDPMAVVDSHLRVRGVRGLRVVDAGVMPLITSGNTNSPTLMIAEKAAQWIRDGI</sequence>
<dbReference type="InterPro" id="IPR036188">
    <property type="entry name" value="FAD/NAD-bd_sf"/>
</dbReference>
<dbReference type="InterPro" id="IPR000172">
    <property type="entry name" value="GMC_OxRdtase_N"/>
</dbReference>
<dbReference type="PANTHER" id="PTHR11552">
    <property type="entry name" value="GLUCOSE-METHANOL-CHOLINE GMC OXIDOREDUCTASE"/>
    <property type="match status" value="1"/>
</dbReference>
<protein>
    <submittedName>
        <fullName evidence="7">GMC family oxidoreductase N-terminal domain-containing protein</fullName>
    </submittedName>
</protein>
<dbReference type="GO" id="GO:0050660">
    <property type="term" value="F:flavin adenine dinucleotide binding"/>
    <property type="evidence" value="ECO:0007669"/>
    <property type="project" value="InterPro"/>
</dbReference>
<organism evidence="7">
    <name type="scientific">Polaromonas hydrogenivorans</name>
    <dbReference type="NCBI Taxonomy" id="335476"/>
    <lineage>
        <taxon>Bacteria</taxon>
        <taxon>Pseudomonadati</taxon>
        <taxon>Pseudomonadota</taxon>
        <taxon>Betaproteobacteria</taxon>
        <taxon>Burkholderiales</taxon>
        <taxon>Comamonadaceae</taxon>
        <taxon>Polaromonas</taxon>
    </lineage>
</organism>
<feature type="binding site" evidence="5">
    <location>
        <position position="246"/>
    </location>
    <ligand>
        <name>FAD</name>
        <dbReference type="ChEBI" id="CHEBI:57692"/>
    </ligand>
</feature>
<feature type="domain" description="Glucose-methanol-choline oxidoreductase N-terminal" evidence="6">
    <location>
        <begin position="292"/>
        <end position="306"/>
    </location>
</feature>
<dbReference type="Gene3D" id="3.50.50.60">
    <property type="entry name" value="FAD/NAD(P)-binding domain"/>
    <property type="match status" value="1"/>
</dbReference>
<dbReference type="SUPFAM" id="SSF54373">
    <property type="entry name" value="FAD-linked reductases, C-terminal domain"/>
    <property type="match status" value="1"/>
</dbReference>
<dbReference type="Gene3D" id="3.30.560.10">
    <property type="entry name" value="Glucose Oxidase, domain 3"/>
    <property type="match status" value="1"/>
</dbReference>
<dbReference type="InterPro" id="IPR012132">
    <property type="entry name" value="GMC_OxRdtase"/>
</dbReference>
<keyword evidence="3" id="KW-0285">Flavoprotein</keyword>
<evidence type="ECO:0000259" key="6">
    <source>
        <dbReference type="PROSITE" id="PS00624"/>
    </source>
</evidence>
<dbReference type="PIRSF" id="PIRSF000137">
    <property type="entry name" value="Alcohol_oxidase"/>
    <property type="match status" value="1"/>
</dbReference>
<comment type="cofactor">
    <cofactor evidence="1 5">
        <name>FAD</name>
        <dbReference type="ChEBI" id="CHEBI:57692"/>
    </cofactor>
</comment>
<evidence type="ECO:0000256" key="1">
    <source>
        <dbReference type="ARBA" id="ARBA00001974"/>
    </source>
</evidence>
<dbReference type="InterPro" id="IPR007867">
    <property type="entry name" value="GMC_OxRtase_C"/>
</dbReference>
<gene>
    <name evidence="7" type="ORF">ABLV49_00925</name>
</gene>
<evidence type="ECO:0000256" key="2">
    <source>
        <dbReference type="ARBA" id="ARBA00010790"/>
    </source>
</evidence>
<dbReference type="AlphaFoldDB" id="A0AAU7LU65"/>
<dbReference type="GO" id="GO:0016614">
    <property type="term" value="F:oxidoreductase activity, acting on CH-OH group of donors"/>
    <property type="evidence" value="ECO:0007669"/>
    <property type="project" value="InterPro"/>
</dbReference>
<evidence type="ECO:0000313" key="7">
    <source>
        <dbReference type="EMBL" id="XBP70433.1"/>
    </source>
</evidence>
<evidence type="ECO:0000256" key="5">
    <source>
        <dbReference type="PIRSR" id="PIRSR000137-2"/>
    </source>
</evidence>
<keyword evidence="4 5" id="KW-0274">FAD</keyword>
<dbReference type="Pfam" id="PF00732">
    <property type="entry name" value="GMC_oxred_N"/>
    <property type="match status" value="1"/>
</dbReference>
<dbReference type="PANTHER" id="PTHR11552:SF147">
    <property type="entry name" value="CHOLINE DEHYDROGENASE, MITOCHONDRIAL"/>
    <property type="match status" value="1"/>
</dbReference>
<dbReference type="SUPFAM" id="SSF51905">
    <property type="entry name" value="FAD/NAD(P)-binding domain"/>
    <property type="match status" value="1"/>
</dbReference>
<dbReference type="EMBL" id="CP157675">
    <property type="protein sequence ID" value="XBP70433.1"/>
    <property type="molecule type" value="Genomic_DNA"/>
</dbReference>
<evidence type="ECO:0000256" key="3">
    <source>
        <dbReference type="ARBA" id="ARBA00022630"/>
    </source>
</evidence>
<dbReference type="PROSITE" id="PS00624">
    <property type="entry name" value="GMC_OXRED_2"/>
    <property type="match status" value="1"/>
</dbReference>
<name>A0AAU7LU65_9BURK</name>
<reference evidence="7" key="1">
    <citation type="submission" date="2024-05" db="EMBL/GenBank/DDBJ databases">
        <authorList>
            <person name="Bunk B."/>
            <person name="Swiderski J."/>
            <person name="Sproer C."/>
            <person name="Thiel V."/>
        </authorList>
    </citation>
    <scope>NUCLEOTIDE SEQUENCE</scope>
    <source>
        <strain evidence="7">DSM 17735</strain>
    </source>
</reference>
<evidence type="ECO:0000256" key="4">
    <source>
        <dbReference type="ARBA" id="ARBA00022827"/>
    </source>
</evidence>
<comment type="similarity">
    <text evidence="2">Belongs to the GMC oxidoreductase family.</text>
</comment>
<dbReference type="RefSeq" id="WP_349279799.1">
    <property type="nucleotide sequence ID" value="NZ_CBCSCU010000013.1"/>
</dbReference>
<proteinExistence type="inferred from homology"/>